<proteinExistence type="predicted"/>
<accession>A0A9Q1CNX9</accession>
<dbReference type="InterPro" id="IPR013761">
    <property type="entry name" value="SAM/pointed_sf"/>
</dbReference>
<dbReference type="Gene3D" id="1.10.150.50">
    <property type="entry name" value="Transcription Factor, Ets-1"/>
    <property type="match status" value="1"/>
</dbReference>
<organism evidence="3 4">
    <name type="scientific">Holothuria leucospilota</name>
    <name type="common">Black long sea cucumber</name>
    <name type="synonym">Mertensiothuria leucospilota</name>
    <dbReference type="NCBI Taxonomy" id="206669"/>
    <lineage>
        <taxon>Eukaryota</taxon>
        <taxon>Metazoa</taxon>
        <taxon>Echinodermata</taxon>
        <taxon>Eleutherozoa</taxon>
        <taxon>Echinozoa</taxon>
        <taxon>Holothuroidea</taxon>
        <taxon>Aspidochirotacea</taxon>
        <taxon>Aspidochirotida</taxon>
        <taxon>Holothuriidae</taxon>
        <taxon>Holothuria</taxon>
    </lineage>
</organism>
<feature type="compositionally biased region" description="Basic and acidic residues" evidence="1">
    <location>
        <begin position="367"/>
        <end position="378"/>
    </location>
</feature>
<name>A0A9Q1CNX9_HOLLE</name>
<dbReference type="AlphaFoldDB" id="A0A9Q1CNX9"/>
<evidence type="ECO:0000313" key="3">
    <source>
        <dbReference type="EMBL" id="KAJ8047884.1"/>
    </source>
</evidence>
<dbReference type="PANTHER" id="PTHR14454:SF12">
    <property type="entry name" value="GRB2-ASSOCIATED AND REGULATOR OF MAPK PROTEIN 2-LIKE"/>
    <property type="match status" value="1"/>
</dbReference>
<feature type="region of interest" description="Disordered" evidence="1">
    <location>
        <begin position="357"/>
        <end position="430"/>
    </location>
</feature>
<keyword evidence="4" id="KW-1185">Reference proteome</keyword>
<sequence>MSNDIRLLSKMAKQASIVSEYPDYYHEVFNFRKQGVQVEPIDEICQKFVPSKDEMNAVYNTPLARLLSKKQLPFAVKVTRSLDVPGKNKYGINLKAGGMLMLHFIVRPKRVFATDPKREGVALPIHAEQLYEVLPTEPAHDDKMFQGTAEVMKTNPLPMRLRIIDAIYSNVPEEAQEKGEIIEVSHVEKRDGVKVLVGRSTLTKQNFAFPEHMQKSTYSAMISENHLTLSAIIRKFKLPLRVRKVGEKKSVYLLNEVRKEAQVICTDPQDNHVFAMALTCPVHVDCVDKQGGEAIVKATVPQLYPLLNLTWGLMEIGRAPLPLQQQQTPQPLLGVLCHWLNSRDGSELVSMIPGNFSETKTSQSLSLERKKKELERKLTPRPPLPPKGTTVKTSISPTVPPKPLEKKPMPGKNSMRHEAFPPRPSSQLNTEMEKKQKEIENLKKENQELIVSLNKQQEENKALQSNISELLEEICRLKKEDYVVPVDVHTRPDSQYEEVQTQWNFANESVEEVSKFLDRIGLSAYAEKFRKENVDGALLCDLVADGEEIFVTELKMKRLHARKLIVEIKKKM</sequence>
<dbReference type="Pfam" id="PF00536">
    <property type="entry name" value="SAM_1"/>
    <property type="match status" value="1"/>
</dbReference>
<comment type="caution">
    <text evidence="3">The sequence shown here is derived from an EMBL/GenBank/DDBJ whole genome shotgun (WGS) entry which is preliminary data.</text>
</comment>
<feature type="domain" description="SAM" evidence="2">
    <location>
        <begin position="508"/>
        <end position="569"/>
    </location>
</feature>
<dbReference type="InterPro" id="IPR052281">
    <property type="entry name" value="GAREM"/>
</dbReference>
<evidence type="ECO:0000313" key="4">
    <source>
        <dbReference type="Proteomes" id="UP001152320"/>
    </source>
</evidence>
<evidence type="ECO:0000259" key="2">
    <source>
        <dbReference type="Pfam" id="PF00536"/>
    </source>
</evidence>
<reference evidence="3" key="1">
    <citation type="submission" date="2021-10" db="EMBL/GenBank/DDBJ databases">
        <title>Tropical sea cucumber genome reveals ecological adaptation and Cuvierian tubules defense mechanism.</title>
        <authorList>
            <person name="Chen T."/>
        </authorList>
    </citation>
    <scope>NUCLEOTIDE SEQUENCE</scope>
    <source>
        <strain evidence="3">Nanhai2018</strain>
        <tissue evidence="3">Muscle</tissue>
    </source>
</reference>
<protein>
    <recommendedName>
        <fullName evidence="2">SAM domain-containing protein</fullName>
    </recommendedName>
</protein>
<dbReference type="Proteomes" id="UP001152320">
    <property type="component" value="Chromosome 2"/>
</dbReference>
<gene>
    <name evidence="3" type="ORF">HOLleu_07008</name>
</gene>
<dbReference type="PANTHER" id="PTHR14454">
    <property type="entry name" value="GRB2-ASSOCIATED AND REGULATOR OF MAPK PROTEIN FAMILY MEMBER"/>
    <property type="match status" value="1"/>
</dbReference>
<evidence type="ECO:0000256" key="1">
    <source>
        <dbReference type="SAM" id="MobiDB-lite"/>
    </source>
</evidence>
<dbReference type="SUPFAM" id="SSF47769">
    <property type="entry name" value="SAM/Pointed domain"/>
    <property type="match status" value="1"/>
</dbReference>
<dbReference type="InterPro" id="IPR001660">
    <property type="entry name" value="SAM"/>
</dbReference>
<dbReference type="OrthoDB" id="6077228at2759"/>
<dbReference type="EMBL" id="JAIZAY010000002">
    <property type="protein sequence ID" value="KAJ8047884.1"/>
    <property type="molecule type" value="Genomic_DNA"/>
</dbReference>